<dbReference type="InterPro" id="IPR003439">
    <property type="entry name" value="ABC_transporter-like_ATP-bd"/>
</dbReference>
<dbReference type="Pfam" id="PF08352">
    <property type="entry name" value="oligo_HPY"/>
    <property type="match status" value="1"/>
</dbReference>
<evidence type="ECO:0000313" key="6">
    <source>
        <dbReference type="EMBL" id="SFV84226.1"/>
    </source>
</evidence>
<dbReference type="InterPro" id="IPR027417">
    <property type="entry name" value="P-loop_NTPase"/>
</dbReference>
<dbReference type="GO" id="GO:0016887">
    <property type="term" value="F:ATP hydrolysis activity"/>
    <property type="evidence" value="ECO:0007669"/>
    <property type="project" value="InterPro"/>
</dbReference>
<organism evidence="6">
    <name type="scientific">hydrothermal vent metagenome</name>
    <dbReference type="NCBI Taxonomy" id="652676"/>
    <lineage>
        <taxon>unclassified sequences</taxon>
        <taxon>metagenomes</taxon>
        <taxon>ecological metagenomes</taxon>
    </lineage>
</organism>
<evidence type="ECO:0000256" key="2">
    <source>
        <dbReference type="ARBA" id="ARBA00022448"/>
    </source>
</evidence>
<dbReference type="InterPro" id="IPR003593">
    <property type="entry name" value="AAA+_ATPase"/>
</dbReference>
<dbReference type="PROSITE" id="PS50893">
    <property type="entry name" value="ABC_TRANSPORTER_2"/>
    <property type="match status" value="2"/>
</dbReference>
<accession>A0A1W1DR64</accession>
<feature type="domain" description="ABC transporter" evidence="5">
    <location>
        <begin position="6"/>
        <end position="249"/>
    </location>
</feature>
<gene>
    <name evidence="6" type="ORF">MNB_SUP05-9-814</name>
</gene>
<dbReference type="CDD" id="cd03257">
    <property type="entry name" value="ABC_NikE_OppD_transporters"/>
    <property type="match status" value="2"/>
</dbReference>
<dbReference type="PANTHER" id="PTHR43776">
    <property type="entry name" value="TRANSPORT ATP-BINDING PROTEIN"/>
    <property type="match status" value="1"/>
</dbReference>
<keyword evidence="3" id="KW-0547">Nucleotide-binding</keyword>
<dbReference type="AlphaFoldDB" id="A0A1W1DR64"/>
<dbReference type="InterPro" id="IPR013563">
    <property type="entry name" value="Oligopep_ABC_C"/>
</dbReference>
<evidence type="ECO:0000256" key="3">
    <source>
        <dbReference type="ARBA" id="ARBA00022741"/>
    </source>
</evidence>
<sequence length="516" mass="57450">MPKPLLSVEDLSIFTKSQKIVKNISFSINQGEIFALVGESGSGKSLTALSVVDLLEKNLKKSGKITYKDTDLSHAQNIQKFRGSEIAFIFQDPTNSLNPIMTIGEQVEEVLALHTNLRKKQRKSRVLALFEQVDLDTSAQMYARYPHQVSGGQKQRVMIACALAGGAKLLIADEPTTALDVTTQKQVLELLLELRKNQQLSILLITHDLSVVKLMADRVAVMHQGNIIENRDKTDFFQNPIEDYSKELLVSLPKGNRDQSFGDVLIKGDKVKVYFPIKTGLFQRTTDYVRAVDEISFTLKQGQNLAIVGESGSGKTTLAKAIMRQLDLHDGYVDVDNQPITGYTRKAYASKVQIVFQNVTSSFNPRMRISQTLLECLQALNPSQANTAYLSELLQEVELNPELMHRYPHELSGGQLQRLSIARAISVNPEVIICDEPTSALDATVKVQILNLLLRLQREKGVSYIIITHDISIVDYFADHMIVMKQGKALESGVTHDILANPQNDYTQALLSSVLS</sequence>
<comment type="similarity">
    <text evidence="1">Belongs to the ABC transporter superfamily.</text>
</comment>
<evidence type="ECO:0000256" key="1">
    <source>
        <dbReference type="ARBA" id="ARBA00005417"/>
    </source>
</evidence>
<dbReference type="GO" id="GO:0015833">
    <property type="term" value="P:peptide transport"/>
    <property type="evidence" value="ECO:0007669"/>
    <property type="project" value="InterPro"/>
</dbReference>
<dbReference type="PANTHER" id="PTHR43776:SF7">
    <property type="entry name" value="D,D-DIPEPTIDE TRANSPORT ATP-BINDING PROTEIN DDPF-RELATED"/>
    <property type="match status" value="1"/>
</dbReference>
<dbReference type="EMBL" id="FPHX01000058">
    <property type="protein sequence ID" value="SFV84226.1"/>
    <property type="molecule type" value="Genomic_DNA"/>
</dbReference>
<protein>
    <submittedName>
        <fullName evidence="6">Oligopeptide transport ATP-binding protein OppF (TC 3.A.1.5.1)</fullName>
    </submittedName>
</protein>
<keyword evidence="4 6" id="KW-0067">ATP-binding</keyword>
<name>A0A1W1DR64_9ZZZZ</name>
<dbReference type="InterPro" id="IPR017871">
    <property type="entry name" value="ABC_transporter-like_CS"/>
</dbReference>
<dbReference type="InterPro" id="IPR050319">
    <property type="entry name" value="ABC_transp_ATP-bind"/>
</dbReference>
<dbReference type="GO" id="GO:0055085">
    <property type="term" value="P:transmembrane transport"/>
    <property type="evidence" value="ECO:0007669"/>
    <property type="project" value="UniProtKB-ARBA"/>
</dbReference>
<keyword evidence="2" id="KW-0813">Transport</keyword>
<dbReference type="Pfam" id="PF00005">
    <property type="entry name" value="ABC_tran"/>
    <property type="match status" value="2"/>
</dbReference>
<feature type="domain" description="ABC transporter" evidence="5">
    <location>
        <begin position="277"/>
        <end position="511"/>
    </location>
</feature>
<dbReference type="SMART" id="SM00382">
    <property type="entry name" value="AAA"/>
    <property type="match status" value="2"/>
</dbReference>
<dbReference type="NCBIfam" id="NF008453">
    <property type="entry name" value="PRK11308.1"/>
    <property type="match status" value="2"/>
</dbReference>
<dbReference type="SUPFAM" id="SSF52540">
    <property type="entry name" value="P-loop containing nucleoside triphosphate hydrolases"/>
    <property type="match status" value="2"/>
</dbReference>
<dbReference type="Gene3D" id="3.40.50.300">
    <property type="entry name" value="P-loop containing nucleotide triphosphate hydrolases"/>
    <property type="match status" value="2"/>
</dbReference>
<evidence type="ECO:0000259" key="5">
    <source>
        <dbReference type="PROSITE" id="PS50893"/>
    </source>
</evidence>
<dbReference type="PROSITE" id="PS00211">
    <property type="entry name" value="ABC_TRANSPORTER_1"/>
    <property type="match status" value="2"/>
</dbReference>
<reference evidence="6" key="1">
    <citation type="submission" date="2016-10" db="EMBL/GenBank/DDBJ databases">
        <authorList>
            <person name="de Groot N.N."/>
        </authorList>
    </citation>
    <scope>NUCLEOTIDE SEQUENCE</scope>
</reference>
<evidence type="ECO:0000256" key="4">
    <source>
        <dbReference type="ARBA" id="ARBA00022840"/>
    </source>
</evidence>
<dbReference type="GO" id="GO:0005524">
    <property type="term" value="F:ATP binding"/>
    <property type="evidence" value="ECO:0007669"/>
    <property type="project" value="UniProtKB-KW"/>
</dbReference>
<proteinExistence type="inferred from homology"/>